<dbReference type="Pfam" id="PF00028">
    <property type="entry name" value="Cadherin"/>
    <property type="match status" value="9"/>
</dbReference>
<dbReference type="SMART" id="SM00409">
    <property type="entry name" value="IG"/>
    <property type="match status" value="1"/>
</dbReference>
<dbReference type="FunFam" id="2.60.40.60:FF:000015">
    <property type="entry name" value="FAT atypical cadherin 1"/>
    <property type="match status" value="1"/>
</dbReference>
<evidence type="ECO:0000256" key="4">
    <source>
        <dbReference type="ARBA" id="ARBA00022729"/>
    </source>
</evidence>
<dbReference type="GO" id="GO:0005886">
    <property type="term" value="C:plasma membrane"/>
    <property type="evidence" value="ECO:0007669"/>
    <property type="project" value="UniProtKB-SubCell"/>
</dbReference>
<keyword evidence="11" id="KW-0325">Glycoprotein</keyword>
<feature type="domain" description="Cadherin" evidence="13">
    <location>
        <begin position="1020"/>
        <end position="1102"/>
    </location>
</feature>
<dbReference type="InterPro" id="IPR013783">
    <property type="entry name" value="Ig-like_fold"/>
</dbReference>
<evidence type="ECO:0000256" key="8">
    <source>
        <dbReference type="ARBA" id="ARBA00022989"/>
    </source>
</evidence>
<keyword evidence="7" id="KW-0130">Cell adhesion</keyword>
<dbReference type="SMART" id="SM00112">
    <property type="entry name" value="CA"/>
    <property type="match status" value="9"/>
</dbReference>
<feature type="domain" description="Immunoglobulin subtype 2" evidence="14">
    <location>
        <begin position="511"/>
        <end position="567"/>
    </location>
</feature>
<evidence type="ECO:0000256" key="9">
    <source>
        <dbReference type="ARBA" id="ARBA00023136"/>
    </source>
</evidence>
<feature type="domain" description="Cadherin" evidence="13">
    <location>
        <begin position="813"/>
        <end position="891"/>
    </location>
</feature>
<feature type="domain" description="Cadherin" evidence="13">
    <location>
        <begin position="604"/>
        <end position="687"/>
    </location>
</feature>
<reference evidence="16" key="1">
    <citation type="submission" date="2023-01" db="EMBL/GenBank/DDBJ databases">
        <title>Genome assembly of the deep-sea coral Lophelia pertusa.</title>
        <authorList>
            <person name="Herrera S."/>
            <person name="Cordes E."/>
        </authorList>
    </citation>
    <scope>NUCLEOTIDE SEQUENCE</scope>
    <source>
        <strain evidence="16">USNM1676648</strain>
        <tissue evidence="16">Polyp</tissue>
    </source>
</reference>
<dbReference type="PANTHER" id="PTHR24026">
    <property type="entry name" value="FAT ATYPICAL CADHERIN-RELATED"/>
    <property type="match status" value="1"/>
</dbReference>
<feature type="domain" description="Cadherin" evidence="13">
    <location>
        <begin position="915"/>
        <end position="996"/>
    </location>
</feature>
<dbReference type="Gene3D" id="2.60.120.40">
    <property type="match status" value="2"/>
</dbReference>
<evidence type="ECO:0000259" key="13">
    <source>
        <dbReference type="SMART" id="SM00112"/>
    </source>
</evidence>
<sequence>MTGNKTFDSVVCTADKIALSGITASKVSEGLTGELAVSAFGVLYLRKGQNVNLCVRSKYNTGYTLAIGSWFSMVRFLPLGQPPGFHQILQDTRNISVYCEWSVIRSMSTSGGQLAYIKDNIFNPNPTLPCDKGDFTAPLSGTYLISVMFTLKGNASDNVTACVGIRKCGETCYIEVANTVRQHSNTFGFVGLVDLEKGEVISTCLKSKDQAFSLVTATRSVQFLRVVELNRTVQLKHRSVGLSSSGWHELVEWETSSGKSLQKSVSVKENGLYILSSNLQLGVDVESLVGVKLEATGPSNRDVLSILSNSEADSTVTYSVAVVARLNASEAIAVSVYSNSQYLRTTGTTVENGGKVSSIGKALTHSVWSPNSNFSKGIFVADVAGVYFLAAVVVVRTSHLSHQTRLVELLLSVNGDTRNNDGVKATKGVTDGLSVVLSLSATAYLEPWQTLYLMIRSTGVGAFEVVNGSTFSVALIEETKYYKTVATNMTHFDNGPRVIRHPPPSVSLGDDLGLNVSWTCDAVAKGNVAYNWLKNDQIITSSRDLSLKNVQVSDSGRYVCLAEYDSIKVFSQAAELHVFDTTPQFENKVFTAQENSNASFELTFSALDEQRRPANVSLDIIKGNTNDTFELSCGVSKDKFTMRNRMPLDYETKNVYRLTLAATNQDTRKTTTVNVTVIISDVNDNPPIFTSRIVKIPVQENVANGTVIFQSKATDEDSTNNSVITYTLLSSAWEEKFVIDASSGNITVTGNLDRETRGEMILYIQATDGKFRATTTLVITVLDVNEFTPVFHLQYYKRRVSETALPGEPVIQVFATDKDSGKDSRIFYNITNGNVDGTFSIDAENGTIILQKPLDYETLTLYELRVQASDGKFSSDAIVSIQVVDYNDNSPRFYQPIFSFSVPENVTTGHLVGSVNASDKDSYDNADIHYSISSVGNYDKFAINSSTGDIFTVTTLDTETVRNYVILVEANDAGNPSRVSTTLVTITATDVNDNTPEFVQRSFAVNISEASVIGTNIVCLSTTDRDSMQHAKIAYSITEGNVNDTFKVTVEGVVVLQRHLDRETVQLYNLTIVTENSGATVSQSRDAAIVIINIVDVNDNSPVFERFLYSFSVIENVTTNHFVGSVKASDRDSYENAHMFYSIPSVSEKFEINASTGEIFTIGALDYETVHNHVIMVEARDSGNPPRMAATLVNIAITDVNDNSPEFVHRHSTVNISEASTLGTKIVCLSTTDRDTMQHAQVFFNISKGNINNAFNVTNEGVVILQRYLDRETVSTYNLTIDAVDTNSYPLKSSKPAIVIIYVEDINDNLPQFNKNSYSAKVFENVPIGHIVINLTAQDKDSGSNGHVTYSLVDSPCDTDNVASEIFSINPTSGAITTSKKLKSSAPQVEYKFQVKASDNGIPSLESFTHVLITVEDANDSPPVFTVCNKLVTVQPRSPQTTLFSVSASDADHGSNANITYSIYEVTSSKTCDSENRVFLIDHDGDIKTTMELHSGCTYNITISVTDGVKFDFCSVVLRVVVQPDTQVQTGGFPKRWTILIVVGIILFLVLVCLVSYWFSRVRKQQSEHIRTSTNGQSVWIVSTVTEGNESRAYKTVEFDECNEQTVKESSI</sequence>
<dbReference type="PROSITE" id="PS00232">
    <property type="entry name" value="CADHERIN_1"/>
    <property type="match status" value="4"/>
</dbReference>
<dbReference type="EMBL" id="MU825923">
    <property type="protein sequence ID" value="KAJ7382441.1"/>
    <property type="molecule type" value="Genomic_DNA"/>
</dbReference>
<dbReference type="FunFam" id="2.60.40.60:FF:000020">
    <property type="entry name" value="Dachsous cadherin-related 1b"/>
    <property type="match status" value="2"/>
</dbReference>
<feature type="domain" description="Cadherin" evidence="13">
    <location>
        <begin position="1229"/>
        <end position="1311"/>
    </location>
</feature>
<dbReference type="PANTHER" id="PTHR24026:SF136">
    <property type="entry name" value="PROTOCADHERIN-23"/>
    <property type="match status" value="1"/>
</dbReference>
<dbReference type="CDD" id="cd11304">
    <property type="entry name" value="Cadherin_repeat"/>
    <property type="match status" value="9"/>
</dbReference>
<evidence type="ECO:0000256" key="3">
    <source>
        <dbReference type="ARBA" id="ARBA00022692"/>
    </source>
</evidence>
<keyword evidence="9 12" id="KW-0472">Membrane</keyword>
<evidence type="ECO:0000256" key="7">
    <source>
        <dbReference type="ARBA" id="ARBA00022889"/>
    </source>
</evidence>
<dbReference type="Gene3D" id="2.60.40.60">
    <property type="entry name" value="Cadherins"/>
    <property type="match status" value="9"/>
</dbReference>
<feature type="domain" description="Immunoglobulin" evidence="15">
    <location>
        <begin position="503"/>
        <end position="579"/>
    </location>
</feature>
<evidence type="ECO:0000256" key="6">
    <source>
        <dbReference type="ARBA" id="ARBA00022837"/>
    </source>
</evidence>
<evidence type="ECO:0000256" key="12">
    <source>
        <dbReference type="SAM" id="Phobius"/>
    </source>
</evidence>
<feature type="transmembrane region" description="Helical" evidence="12">
    <location>
        <begin position="1537"/>
        <end position="1559"/>
    </location>
</feature>
<dbReference type="InterPro" id="IPR003599">
    <property type="entry name" value="Ig_sub"/>
</dbReference>
<keyword evidence="4" id="KW-0732">Signal</keyword>
<keyword evidence="5" id="KW-0677">Repeat</keyword>
<feature type="domain" description="Cadherin" evidence="13">
    <location>
        <begin position="711"/>
        <end position="789"/>
    </location>
</feature>
<dbReference type="SUPFAM" id="SSF48726">
    <property type="entry name" value="Immunoglobulin"/>
    <property type="match status" value="1"/>
</dbReference>
<evidence type="ECO:0000256" key="10">
    <source>
        <dbReference type="ARBA" id="ARBA00023157"/>
    </source>
</evidence>
<keyword evidence="3 12" id="KW-0812">Transmembrane</keyword>
<dbReference type="SMART" id="SM00408">
    <property type="entry name" value="IGc2"/>
    <property type="match status" value="1"/>
</dbReference>
<evidence type="ECO:0000313" key="17">
    <source>
        <dbReference type="Proteomes" id="UP001163046"/>
    </source>
</evidence>
<protein>
    <submittedName>
        <fullName evidence="16">Uncharacterized protein</fullName>
    </submittedName>
</protein>
<feature type="domain" description="Cadherin" evidence="13">
    <location>
        <begin position="1446"/>
        <end position="1528"/>
    </location>
</feature>
<dbReference type="GO" id="GO:0005509">
    <property type="term" value="F:calcium ion binding"/>
    <property type="evidence" value="ECO:0007669"/>
    <property type="project" value="InterPro"/>
</dbReference>
<dbReference type="InterPro" id="IPR036179">
    <property type="entry name" value="Ig-like_dom_sf"/>
</dbReference>
<keyword evidence="10" id="KW-1015">Disulfide bond</keyword>
<proteinExistence type="predicted"/>
<keyword evidence="6" id="KW-0106">Calcium</keyword>
<comment type="caution">
    <text evidence="16">The sequence shown here is derived from an EMBL/GenBank/DDBJ whole genome shotgun (WGS) entry which is preliminary data.</text>
</comment>
<feature type="domain" description="Cadherin" evidence="13">
    <location>
        <begin position="1126"/>
        <end position="1205"/>
    </location>
</feature>
<accession>A0A9W9ZIL8</accession>
<dbReference type="FunFam" id="2.60.40.60:FF:000104">
    <property type="entry name" value="cadherin-23 isoform X1"/>
    <property type="match status" value="2"/>
</dbReference>
<keyword evidence="17" id="KW-1185">Reference proteome</keyword>
<name>A0A9W9ZIL8_9CNID</name>
<dbReference type="InterPro" id="IPR020894">
    <property type="entry name" value="Cadherin_CS"/>
</dbReference>
<dbReference type="InterPro" id="IPR002126">
    <property type="entry name" value="Cadherin-like_dom"/>
</dbReference>
<evidence type="ECO:0000256" key="11">
    <source>
        <dbReference type="ARBA" id="ARBA00023180"/>
    </source>
</evidence>
<dbReference type="Pfam" id="PF13895">
    <property type="entry name" value="Ig_2"/>
    <property type="match status" value="1"/>
</dbReference>
<dbReference type="GO" id="GO:0007156">
    <property type="term" value="P:homophilic cell adhesion via plasma membrane adhesion molecules"/>
    <property type="evidence" value="ECO:0007669"/>
    <property type="project" value="InterPro"/>
</dbReference>
<evidence type="ECO:0000259" key="14">
    <source>
        <dbReference type="SMART" id="SM00408"/>
    </source>
</evidence>
<feature type="domain" description="Cadherin" evidence="13">
    <location>
        <begin position="1335"/>
        <end position="1423"/>
    </location>
</feature>
<dbReference type="SUPFAM" id="SSF49842">
    <property type="entry name" value="TNF-like"/>
    <property type="match status" value="1"/>
</dbReference>
<keyword evidence="2" id="KW-0245">EGF-like domain</keyword>
<evidence type="ECO:0000256" key="1">
    <source>
        <dbReference type="ARBA" id="ARBA00004167"/>
    </source>
</evidence>
<comment type="subcellular location">
    <subcellularLocation>
        <location evidence="1">Membrane</location>
        <topology evidence="1">Single-pass membrane protein</topology>
    </subcellularLocation>
</comment>
<dbReference type="InterPro" id="IPR015919">
    <property type="entry name" value="Cadherin-like_sf"/>
</dbReference>
<evidence type="ECO:0000256" key="5">
    <source>
        <dbReference type="ARBA" id="ARBA00022737"/>
    </source>
</evidence>
<evidence type="ECO:0000256" key="2">
    <source>
        <dbReference type="ARBA" id="ARBA00022536"/>
    </source>
</evidence>
<dbReference type="PRINTS" id="PR00205">
    <property type="entry name" value="CADHERIN"/>
</dbReference>
<dbReference type="Proteomes" id="UP001163046">
    <property type="component" value="Unassembled WGS sequence"/>
</dbReference>
<evidence type="ECO:0000313" key="16">
    <source>
        <dbReference type="EMBL" id="KAJ7382441.1"/>
    </source>
</evidence>
<dbReference type="FunFam" id="2.60.40.60:FF:000024">
    <property type="entry name" value="FAT atypical cadherin 3"/>
    <property type="match status" value="1"/>
</dbReference>
<dbReference type="Gene3D" id="2.60.40.10">
    <property type="entry name" value="Immunoglobulins"/>
    <property type="match status" value="1"/>
</dbReference>
<organism evidence="16 17">
    <name type="scientific">Desmophyllum pertusum</name>
    <dbReference type="NCBI Taxonomy" id="174260"/>
    <lineage>
        <taxon>Eukaryota</taxon>
        <taxon>Metazoa</taxon>
        <taxon>Cnidaria</taxon>
        <taxon>Anthozoa</taxon>
        <taxon>Hexacorallia</taxon>
        <taxon>Scleractinia</taxon>
        <taxon>Caryophylliina</taxon>
        <taxon>Caryophylliidae</taxon>
        <taxon>Desmophyllum</taxon>
    </lineage>
</organism>
<dbReference type="FunFam" id="2.60.40.60:FF:000013">
    <property type="entry name" value="Cadherin EGF LAG seven-pass G-type receptor"/>
    <property type="match status" value="1"/>
</dbReference>
<dbReference type="InterPro" id="IPR008983">
    <property type="entry name" value="Tumour_necrosis_fac-like_dom"/>
</dbReference>
<evidence type="ECO:0000259" key="15">
    <source>
        <dbReference type="SMART" id="SM00409"/>
    </source>
</evidence>
<dbReference type="SUPFAM" id="SSF49313">
    <property type="entry name" value="Cadherin-like"/>
    <property type="match status" value="9"/>
</dbReference>
<dbReference type="OrthoDB" id="6252479at2759"/>
<keyword evidence="8 12" id="KW-1133">Transmembrane helix</keyword>
<dbReference type="InterPro" id="IPR003598">
    <property type="entry name" value="Ig_sub2"/>
</dbReference>
<gene>
    <name evidence="16" type="ORF">OS493_034878</name>
</gene>
<dbReference type="CDD" id="cd12087">
    <property type="entry name" value="TM_EGFR-like"/>
    <property type="match status" value="1"/>
</dbReference>